<dbReference type="Gene3D" id="2.60.40.10">
    <property type="entry name" value="Immunoglobulins"/>
    <property type="match status" value="1"/>
</dbReference>
<dbReference type="InterPro" id="IPR050504">
    <property type="entry name" value="IgSF_BTN/MOG"/>
</dbReference>
<dbReference type="PANTHER" id="PTHR24100:SF67">
    <property type="entry name" value="BUTYROPHILIN SUBFAMILY 1 MEMBER A1"/>
    <property type="match status" value="1"/>
</dbReference>
<comment type="subcellular location">
    <subcellularLocation>
        <location evidence="1">Membrane</location>
    </subcellularLocation>
</comment>
<evidence type="ECO:0000256" key="4">
    <source>
        <dbReference type="SAM" id="Coils"/>
    </source>
</evidence>
<evidence type="ECO:0000313" key="7">
    <source>
        <dbReference type="Proteomes" id="UP000010552"/>
    </source>
</evidence>
<dbReference type="InterPro" id="IPR013783">
    <property type="entry name" value="Ig-like_fold"/>
</dbReference>
<feature type="transmembrane region" description="Helical" evidence="5">
    <location>
        <begin position="146"/>
        <end position="167"/>
    </location>
</feature>
<dbReference type="PANTHER" id="PTHR24100">
    <property type="entry name" value="BUTYROPHILIN"/>
    <property type="match status" value="1"/>
</dbReference>
<sequence length="193" mass="21656">MLGADTTLPCCVSPDMSVENMELWWFRCQFSDAVYMYQDGMEQMRKQLVDFKGRAVCPSQAGQGLIVKISSCLIPLPHPRHPKDEVAEVPSIFSASYGWLSPTLIPGVLLHEEPLLRKKAVQTISTPGFGSPVPEPFFPKTSPWKLAFAVTFPILEIFVGAIVFLAWKEQQEKKKAQEAKKEKEKESKAKSKT</sequence>
<evidence type="ECO:0000256" key="1">
    <source>
        <dbReference type="ARBA" id="ARBA00004370"/>
    </source>
</evidence>
<evidence type="ECO:0000256" key="3">
    <source>
        <dbReference type="ARBA" id="ARBA00023319"/>
    </source>
</evidence>
<organism evidence="6 7">
    <name type="scientific">Pteropus alecto</name>
    <name type="common">Black flying fox</name>
    <dbReference type="NCBI Taxonomy" id="9402"/>
    <lineage>
        <taxon>Eukaryota</taxon>
        <taxon>Metazoa</taxon>
        <taxon>Chordata</taxon>
        <taxon>Craniata</taxon>
        <taxon>Vertebrata</taxon>
        <taxon>Euteleostomi</taxon>
        <taxon>Mammalia</taxon>
        <taxon>Eutheria</taxon>
        <taxon>Laurasiatheria</taxon>
        <taxon>Chiroptera</taxon>
        <taxon>Yinpterochiroptera</taxon>
        <taxon>Pteropodoidea</taxon>
        <taxon>Pteropodidae</taxon>
        <taxon>Pteropodinae</taxon>
        <taxon>Pteropus</taxon>
    </lineage>
</organism>
<dbReference type="GO" id="GO:0009897">
    <property type="term" value="C:external side of plasma membrane"/>
    <property type="evidence" value="ECO:0007669"/>
    <property type="project" value="TreeGrafter"/>
</dbReference>
<name>L5L0T5_PTEAL</name>
<evidence type="ECO:0000313" key="6">
    <source>
        <dbReference type="EMBL" id="ELK16658.1"/>
    </source>
</evidence>
<dbReference type="AlphaFoldDB" id="L5L0T5"/>
<keyword evidence="4" id="KW-0175">Coiled coil</keyword>
<dbReference type="GO" id="GO:0001817">
    <property type="term" value="P:regulation of cytokine production"/>
    <property type="evidence" value="ECO:0007669"/>
    <property type="project" value="TreeGrafter"/>
</dbReference>
<dbReference type="GO" id="GO:0050852">
    <property type="term" value="P:T cell receptor signaling pathway"/>
    <property type="evidence" value="ECO:0007669"/>
    <property type="project" value="TreeGrafter"/>
</dbReference>
<dbReference type="InParanoid" id="L5L0T5"/>
<dbReference type="GO" id="GO:0005102">
    <property type="term" value="F:signaling receptor binding"/>
    <property type="evidence" value="ECO:0007669"/>
    <property type="project" value="TreeGrafter"/>
</dbReference>
<feature type="coiled-coil region" evidence="4">
    <location>
        <begin position="166"/>
        <end position="193"/>
    </location>
</feature>
<keyword evidence="2 5" id="KW-0472">Membrane</keyword>
<keyword evidence="5" id="KW-1133">Transmembrane helix</keyword>
<dbReference type="EMBL" id="KB030441">
    <property type="protein sequence ID" value="ELK16658.1"/>
    <property type="molecule type" value="Genomic_DNA"/>
</dbReference>
<keyword evidence="7" id="KW-1185">Reference proteome</keyword>
<keyword evidence="3" id="KW-0393">Immunoglobulin domain</keyword>
<proteinExistence type="predicted"/>
<evidence type="ECO:0000256" key="5">
    <source>
        <dbReference type="SAM" id="Phobius"/>
    </source>
</evidence>
<accession>L5L0T5</accession>
<reference evidence="7" key="1">
    <citation type="journal article" date="2013" name="Science">
        <title>Comparative analysis of bat genomes provides insight into the evolution of flight and immunity.</title>
        <authorList>
            <person name="Zhang G."/>
            <person name="Cowled C."/>
            <person name="Shi Z."/>
            <person name="Huang Z."/>
            <person name="Bishop-Lilly K.A."/>
            <person name="Fang X."/>
            <person name="Wynne J.W."/>
            <person name="Xiong Z."/>
            <person name="Baker M.L."/>
            <person name="Zhao W."/>
            <person name="Tachedjian M."/>
            <person name="Zhu Y."/>
            <person name="Zhou P."/>
            <person name="Jiang X."/>
            <person name="Ng J."/>
            <person name="Yang L."/>
            <person name="Wu L."/>
            <person name="Xiao J."/>
            <person name="Feng Y."/>
            <person name="Chen Y."/>
            <person name="Sun X."/>
            <person name="Zhang Y."/>
            <person name="Marsh G.A."/>
            <person name="Crameri G."/>
            <person name="Broder C.C."/>
            <person name="Frey K.G."/>
            <person name="Wang L.F."/>
            <person name="Wang J."/>
        </authorList>
    </citation>
    <scope>NUCLEOTIDE SEQUENCE [LARGE SCALE GENOMIC DNA]</scope>
</reference>
<keyword evidence="5" id="KW-0812">Transmembrane</keyword>
<evidence type="ECO:0000256" key="2">
    <source>
        <dbReference type="ARBA" id="ARBA00023136"/>
    </source>
</evidence>
<gene>
    <name evidence="6" type="ORF">PAL_GLEAN10007132</name>
</gene>
<dbReference type="Proteomes" id="UP000010552">
    <property type="component" value="Unassembled WGS sequence"/>
</dbReference>
<protein>
    <submittedName>
        <fullName evidence="6">Butyrophilin subfamily 2 member A3</fullName>
    </submittedName>
</protein>